<protein>
    <recommendedName>
        <fullName evidence="1">Glycine cleavage system transcriptional repressor</fullName>
    </recommendedName>
</protein>
<dbReference type="PANTHER" id="PTHR34875">
    <property type="entry name" value="UPF0237 PROTEIN MJ1558"/>
    <property type="match status" value="1"/>
</dbReference>
<comment type="caution">
    <text evidence="4">The sequence shown here is derived from an EMBL/GenBank/DDBJ whole genome shotgun (WGS) entry which is preliminary data.</text>
</comment>
<evidence type="ECO:0000313" key="6">
    <source>
        <dbReference type="Proteomes" id="UP000482634"/>
    </source>
</evidence>
<dbReference type="Gene3D" id="3.30.70.260">
    <property type="match status" value="2"/>
</dbReference>
<keyword evidence="1" id="KW-0678">Repressor</keyword>
<feature type="domain" description="ACT" evidence="2">
    <location>
        <begin position="5"/>
        <end position="78"/>
    </location>
</feature>
<dbReference type="CDD" id="cd04869">
    <property type="entry name" value="ACT_GcvR_2"/>
    <property type="match status" value="1"/>
</dbReference>
<evidence type="ECO:0000313" key="5">
    <source>
        <dbReference type="Proteomes" id="UP000480410"/>
    </source>
</evidence>
<dbReference type="InterPro" id="IPR016867">
    <property type="entry name" value="GcvR"/>
</dbReference>
<reference evidence="5 6" key="1">
    <citation type="submission" date="2020-02" db="EMBL/GenBank/DDBJ databases">
        <title>Broccoli isolated Pseudomonas sp.</title>
        <authorList>
            <person name="Fujikawa T."/>
            <person name="Sawada H."/>
        </authorList>
    </citation>
    <scope>NUCLEOTIDE SEQUENCE [LARGE SCALE GENOMIC DNA]</scope>
    <source>
        <strain evidence="4 6">MAFF212427</strain>
        <strain evidence="3 5">MAFF212428</strain>
    </source>
</reference>
<proteinExistence type="predicted"/>
<comment type="subcellular location">
    <subcellularLocation>
        <location evidence="1">Cytoplasm</location>
    </subcellularLocation>
</comment>
<dbReference type="SUPFAM" id="SSF55021">
    <property type="entry name" value="ACT-like"/>
    <property type="match status" value="2"/>
</dbReference>
<evidence type="ECO:0000313" key="4">
    <source>
        <dbReference type="EMBL" id="NER63155.1"/>
    </source>
</evidence>
<dbReference type="Proteomes" id="UP000480410">
    <property type="component" value="Unassembled WGS sequence"/>
</dbReference>
<accession>A0A6B3NIV2</accession>
<dbReference type="InterPro" id="IPR045865">
    <property type="entry name" value="ACT-like_dom_sf"/>
</dbReference>
<evidence type="ECO:0000256" key="1">
    <source>
        <dbReference type="PIRNR" id="PIRNR028103"/>
    </source>
</evidence>
<keyword evidence="1" id="KW-0804">Transcription</keyword>
<evidence type="ECO:0000313" key="3">
    <source>
        <dbReference type="EMBL" id="NER59733.1"/>
    </source>
</evidence>
<dbReference type="PIRSF" id="PIRSF028103">
    <property type="entry name" value="GcvR"/>
    <property type="match status" value="1"/>
</dbReference>
<dbReference type="Proteomes" id="UP000482634">
    <property type="component" value="Unassembled WGS sequence"/>
</dbReference>
<keyword evidence="1" id="KW-0963">Cytoplasm</keyword>
<dbReference type="AlphaFoldDB" id="A0A6B3NIV2"/>
<dbReference type="GO" id="GO:0006355">
    <property type="term" value="P:regulation of DNA-templated transcription"/>
    <property type="evidence" value="ECO:0007669"/>
    <property type="project" value="UniProtKB-UniRule"/>
</dbReference>
<dbReference type="InterPro" id="IPR002912">
    <property type="entry name" value="ACT_dom"/>
</dbReference>
<dbReference type="GO" id="GO:0005737">
    <property type="term" value="C:cytoplasm"/>
    <property type="evidence" value="ECO:0007669"/>
    <property type="project" value="UniProtKB-SubCell"/>
</dbReference>
<keyword evidence="6" id="KW-1185">Reference proteome</keyword>
<feature type="domain" description="ACT" evidence="2">
    <location>
        <begin position="90"/>
        <end position="169"/>
    </location>
</feature>
<dbReference type="EMBL" id="JAAHBV010000114">
    <property type="protein sequence ID" value="NER59733.1"/>
    <property type="molecule type" value="Genomic_DNA"/>
</dbReference>
<sequence>MDHLVLTVIAPDRAGQVERVAECIAEHNGNWLESRMSRMAGQFAGILRVAVPAESYDELVEALQALGKHDIRVLIAESGIEPSCTWKPIAMELVGNDRPGIVRDITRLLAEQGVNLERFTTDVRPAPMSSEPLFHADALLALPLTLSLDDLQQRLEALADDLMVELTLRPEESA</sequence>
<organism evidence="4 6">
    <name type="scientific">Pseudomonas brassicae</name>
    <dbReference type="NCBI Taxonomy" id="2708063"/>
    <lineage>
        <taxon>Bacteria</taxon>
        <taxon>Pseudomonadati</taxon>
        <taxon>Pseudomonadota</taxon>
        <taxon>Gammaproteobacteria</taxon>
        <taxon>Pseudomonadales</taxon>
        <taxon>Pseudomonadaceae</taxon>
        <taxon>Pseudomonas</taxon>
    </lineage>
</organism>
<dbReference type="Pfam" id="PF13740">
    <property type="entry name" value="ACT_6"/>
    <property type="match status" value="1"/>
</dbReference>
<name>A0A6B3NIV2_9PSED</name>
<evidence type="ECO:0000259" key="2">
    <source>
        <dbReference type="PROSITE" id="PS51671"/>
    </source>
</evidence>
<accession>A0A6M0CT93</accession>
<dbReference type="EMBL" id="JAAHBU010000040">
    <property type="protein sequence ID" value="NER63155.1"/>
    <property type="molecule type" value="Genomic_DNA"/>
</dbReference>
<dbReference type="InterPro" id="IPR050990">
    <property type="entry name" value="UPF0237/GcvR_regulator"/>
</dbReference>
<gene>
    <name evidence="3" type="ORF">G3435_06490</name>
    <name evidence="4" type="ORF">G3436_03685</name>
</gene>
<dbReference type="RefSeq" id="WP_163941409.1">
    <property type="nucleotide sequence ID" value="NZ_JAAHBU010000040.1"/>
</dbReference>
<dbReference type="PROSITE" id="PS51671">
    <property type="entry name" value="ACT"/>
    <property type="match status" value="2"/>
</dbReference>
<dbReference type="PANTHER" id="PTHR34875:SF6">
    <property type="entry name" value="UPF0237 PROTEIN MJ1558"/>
    <property type="match status" value="1"/>
</dbReference>